<gene>
    <name evidence="7" type="ORF">GCM10007036_43300</name>
</gene>
<dbReference type="Proteomes" id="UP000603912">
    <property type="component" value="Unassembled WGS sequence"/>
</dbReference>
<comment type="caution">
    <text evidence="7">The sequence shown here is derived from an EMBL/GenBank/DDBJ whole genome shotgun (WGS) entry which is preliminary data.</text>
</comment>
<keyword evidence="4" id="KW-0067">ATP-binding</keyword>
<evidence type="ECO:0000256" key="4">
    <source>
        <dbReference type="ARBA" id="ARBA00022840"/>
    </source>
</evidence>
<dbReference type="PANTHER" id="PTHR19211">
    <property type="entry name" value="ATP-BINDING TRANSPORT PROTEIN-RELATED"/>
    <property type="match status" value="1"/>
</dbReference>
<accession>A0A917IA47</accession>
<evidence type="ECO:0000256" key="3">
    <source>
        <dbReference type="ARBA" id="ARBA00022741"/>
    </source>
</evidence>
<dbReference type="InterPro" id="IPR003439">
    <property type="entry name" value="ABC_transporter-like_ATP-bd"/>
</dbReference>
<dbReference type="Pfam" id="PF00005">
    <property type="entry name" value="ABC_tran"/>
    <property type="match status" value="2"/>
</dbReference>
<evidence type="ECO:0000256" key="2">
    <source>
        <dbReference type="ARBA" id="ARBA00022737"/>
    </source>
</evidence>
<keyword evidence="3" id="KW-0547">Nucleotide-binding</keyword>
<sequence length="498" mass="52346">MGLVGRNGVGKSTLLKIIRGQIAPTSGRVSVQGKVSSLEQTVQIGPEDTIADLFGVASHLALLCRAAAGDASGDELADADWTLEARLAASLERIGLQVGPEARLADLSGGQRTRAALAAVTFHDPDILLLDEPTNNLDRAGRDAVRALLQDWRGGAVVVSHDRELLEDMDAIVELTSLGASRYSGGWSAYRARKDIELEAAAHELESAERAAASARRRDQEKAERRDRRDSAGARQAKGGGMPRILLGARKNQAEVSGGAQAKSAERRQAELDAAAARARGLVEILQPFVVSLPPTGLASGRTVLRLDDVAAGYDPARPLIEGLSFAMTGPERIAILGPNGSGKSTLLKVIVGDLAPLRGQVTLSVPTATLDQRMDLLDPATTIRDNFLRLNPGATENACRAALATFQFRADAALMNVGTLSGGQMLRAGLACVLGGPKPPLLLVLDEPTNHLDLEAIQAVEAGLAAYDGALLVVSHDQTFVAALGIQQTISLDPVSR</sequence>
<dbReference type="CDD" id="cd03221">
    <property type="entry name" value="ABCF_EF-3"/>
    <property type="match status" value="1"/>
</dbReference>
<evidence type="ECO:0000313" key="8">
    <source>
        <dbReference type="Proteomes" id="UP000603912"/>
    </source>
</evidence>
<dbReference type="InterPro" id="IPR003593">
    <property type="entry name" value="AAA+_ATPase"/>
</dbReference>
<feature type="compositionally biased region" description="Basic and acidic residues" evidence="5">
    <location>
        <begin position="216"/>
        <end position="232"/>
    </location>
</feature>
<comment type="similarity">
    <text evidence="1">Belongs to the ABC transporter superfamily.</text>
</comment>
<feature type="domain" description="ABC transporter" evidence="6">
    <location>
        <begin position="1"/>
        <end position="203"/>
    </location>
</feature>
<feature type="region of interest" description="Disordered" evidence="5">
    <location>
        <begin position="209"/>
        <end position="250"/>
    </location>
</feature>
<dbReference type="Gene3D" id="3.40.50.300">
    <property type="entry name" value="P-loop containing nucleotide triphosphate hydrolases"/>
    <property type="match status" value="2"/>
</dbReference>
<dbReference type="GO" id="GO:0016887">
    <property type="term" value="F:ATP hydrolysis activity"/>
    <property type="evidence" value="ECO:0007669"/>
    <property type="project" value="InterPro"/>
</dbReference>
<protein>
    <submittedName>
        <fullName evidence="7">ABC transporter</fullName>
    </submittedName>
</protein>
<organism evidence="7 8">
    <name type="scientific">Alsobacter metallidurans</name>
    <dbReference type="NCBI Taxonomy" id="340221"/>
    <lineage>
        <taxon>Bacteria</taxon>
        <taxon>Pseudomonadati</taxon>
        <taxon>Pseudomonadota</taxon>
        <taxon>Alphaproteobacteria</taxon>
        <taxon>Hyphomicrobiales</taxon>
        <taxon>Alsobacteraceae</taxon>
        <taxon>Alsobacter</taxon>
    </lineage>
</organism>
<dbReference type="InterPro" id="IPR027417">
    <property type="entry name" value="P-loop_NTPase"/>
</dbReference>
<dbReference type="PANTHER" id="PTHR19211:SF6">
    <property type="entry name" value="BLL7188 PROTEIN"/>
    <property type="match status" value="1"/>
</dbReference>
<dbReference type="EMBL" id="BMES01000003">
    <property type="protein sequence ID" value="GGH31838.1"/>
    <property type="molecule type" value="Genomic_DNA"/>
</dbReference>
<evidence type="ECO:0000313" key="7">
    <source>
        <dbReference type="EMBL" id="GGH31838.1"/>
    </source>
</evidence>
<feature type="domain" description="ABC transporter" evidence="6">
    <location>
        <begin position="305"/>
        <end position="493"/>
    </location>
</feature>
<dbReference type="SUPFAM" id="SSF52540">
    <property type="entry name" value="P-loop containing nucleoside triphosphate hydrolases"/>
    <property type="match status" value="2"/>
</dbReference>
<dbReference type="GO" id="GO:0005524">
    <property type="term" value="F:ATP binding"/>
    <property type="evidence" value="ECO:0007669"/>
    <property type="project" value="UniProtKB-KW"/>
</dbReference>
<keyword evidence="2" id="KW-0677">Repeat</keyword>
<dbReference type="PROSITE" id="PS50893">
    <property type="entry name" value="ABC_TRANSPORTER_2"/>
    <property type="match status" value="2"/>
</dbReference>
<name>A0A917IA47_9HYPH</name>
<reference evidence="7" key="1">
    <citation type="journal article" date="2014" name="Int. J. Syst. Evol. Microbiol.">
        <title>Complete genome sequence of Corynebacterium casei LMG S-19264T (=DSM 44701T), isolated from a smear-ripened cheese.</title>
        <authorList>
            <consortium name="US DOE Joint Genome Institute (JGI-PGF)"/>
            <person name="Walter F."/>
            <person name="Albersmeier A."/>
            <person name="Kalinowski J."/>
            <person name="Ruckert C."/>
        </authorList>
    </citation>
    <scope>NUCLEOTIDE SEQUENCE</scope>
    <source>
        <strain evidence="7">CGMCC 1.12214</strain>
    </source>
</reference>
<evidence type="ECO:0000256" key="1">
    <source>
        <dbReference type="ARBA" id="ARBA00005417"/>
    </source>
</evidence>
<dbReference type="InterPro" id="IPR017871">
    <property type="entry name" value="ABC_transporter-like_CS"/>
</dbReference>
<dbReference type="AlphaFoldDB" id="A0A917IA47"/>
<dbReference type="SMART" id="SM00382">
    <property type="entry name" value="AAA"/>
    <property type="match status" value="2"/>
</dbReference>
<evidence type="ECO:0000259" key="6">
    <source>
        <dbReference type="PROSITE" id="PS50893"/>
    </source>
</evidence>
<reference evidence="7" key="2">
    <citation type="submission" date="2020-09" db="EMBL/GenBank/DDBJ databases">
        <authorList>
            <person name="Sun Q."/>
            <person name="Zhou Y."/>
        </authorList>
    </citation>
    <scope>NUCLEOTIDE SEQUENCE</scope>
    <source>
        <strain evidence="7">CGMCC 1.12214</strain>
    </source>
</reference>
<dbReference type="PROSITE" id="PS00211">
    <property type="entry name" value="ABC_TRANSPORTER_1"/>
    <property type="match status" value="1"/>
</dbReference>
<evidence type="ECO:0000256" key="5">
    <source>
        <dbReference type="SAM" id="MobiDB-lite"/>
    </source>
</evidence>
<keyword evidence="8" id="KW-1185">Reference proteome</keyword>
<proteinExistence type="inferred from homology"/>
<dbReference type="InterPro" id="IPR050611">
    <property type="entry name" value="ABCF"/>
</dbReference>